<keyword evidence="12" id="KW-1185">Reference proteome</keyword>
<dbReference type="InterPro" id="IPR017452">
    <property type="entry name" value="GPCR_Rhodpsn_7TM"/>
</dbReference>
<comment type="subcellular location">
    <subcellularLocation>
        <location evidence="1">Membrane</location>
        <topology evidence="1">Multi-pass membrane protein</topology>
    </subcellularLocation>
</comment>
<dbReference type="EMBL" id="JAIWYP010000006">
    <property type="protein sequence ID" value="KAH3812507.1"/>
    <property type="molecule type" value="Genomic_DNA"/>
</dbReference>
<keyword evidence="5 9" id="KW-0472">Membrane</keyword>
<evidence type="ECO:0000313" key="11">
    <source>
        <dbReference type="EMBL" id="KAH3812507.1"/>
    </source>
</evidence>
<feature type="transmembrane region" description="Helical" evidence="9">
    <location>
        <begin position="182"/>
        <end position="198"/>
    </location>
</feature>
<dbReference type="AlphaFoldDB" id="A0A9D4GEG7"/>
<dbReference type="PRINTS" id="PR00237">
    <property type="entry name" value="GPCRRHODOPSN"/>
</dbReference>
<dbReference type="GO" id="GO:0004930">
    <property type="term" value="F:G protein-coupled receptor activity"/>
    <property type="evidence" value="ECO:0007669"/>
    <property type="project" value="UniProtKB-KW"/>
</dbReference>
<keyword evidence="2 9" id="KW-0812">Transmembrane</keyword>
<dbReference type="PROSITE" id="PS50262">
    <property type="entry name" value="G_PROTEIN_RECEP_F1_2"/>
    <property type="match status" value="1"/>
</dbReference>
<dbReference type="GO" id="GO:0016020">
    <property type="term" value="C:membrane"/>
    <property type="evidence" value="ECO:0007669"/>
    <property type="project" value="UniProtKB-SubCell"/>
</dbReference>
<dbReference type="SUPFAM" id="SSF81321">
    <property type="entry name" value="Family A G protein-coupled receptor-like"/>
    <property type="match status" value="1"/>
</dbReference>
<feature type="transmembrane region" description="Helical" evidence="9">
    <location>
        <begin position="140"/>
        <end position="162"/>
    </location>
</feature>
<accession>A0A9D4GEG7</accession>
<feature type="region of interest" description="Disordered" evidence="8">
    <location>
        <begin position="111"/>
        <end position="130"/>
    </location>
</feature>
<dbReference type="PANTHER" id="PTHR24238:SF47">
    <property type="entry name" value="ECDYSTEROIDS_DOPAMINE RECEPTOR-RELATED"/>
    <property type="match status" value="1"/>
</dbReference>
<comment type="caution">
    <text evidence="11">The sequence shown here is derived from an EMBL/GenBank/DDBJ whole genome shotgun (WGS) entry which is preliminary data.</text>
</comment>
<evidence type="ECO:0000256" key="7">
    <source>
        <dbReference type="ARBA" id="ARBA00023224"/>
    </source>
</evidence>
<keyword evidence="4" id="KW-0297">G-protein coupled receptor</keyword>
<evidence type="ECO:0000256" key="3">
    <source>
        <dbReference type="ARBA" id="ARBA00022989"/>
    </source>
</evidence>
<evidence type="ECO:0000256" key="2">
    <source>
        <dbReference type="ARBA" id="ARBA00022692"/>
    </source>
</evidence>
<reference evidence="11" key="1">
    <citation type="journal article" date="2019" name="bioRxiv">
        <title>The Genome of the Zebra Mussel, Dreissena polymorpha: A Resource for Invasive Species Research.</title>
        <authorList>
            <person name="McCartney M.A."/>
            <person name="Auch B."/>
            <person name="Kono T."/>
            <person name="Mallez S."/>
            <person name="Zhang Y."/>
            <person name="Obille A."/>
            <person name="Becker A."/>
            <person name="Abrahante J.E."/>
            <person name="Garbe J."/>
            <person name="Badalamenti J.P."/>
            <person name="Herman A."/>
            <person name="Mangelson H."/>
            <person name="Liachko I."/>
            <person name="Sullivan S."/>
            <person name="Sone E.D."/>
            <person name="Koren S."/>
            <person name="Silverstein K.A.T."/>
            <person name="Beckman K.B."/>
            <person name="Gohl D.M."/>
        </authorList>
    </citation>
    <scope>NUCLEOTIDE SEQUENCE</scope>
    <source>
        <strain evidence="11">Duluth1</strain>
        <tissue evidence="11">Whole animal</tissue>
    </source>
</reference>
<name>A0A9D4GEG7_DREPO</name>
<dbReference type="InterPro" id="IPR000276">
    <property type="entry name" value="GPCR_Rhodpsn"/>
</dbReference>
<protein>
    <recommendedName>
        <fullName evidence="10">G-protein coupled receptors family 1 profile domain-containing protein</fullName>
    </recommendedName>
</protein>
<reference evidence="11" key="2">
    <citation type="submission" date="2020-11" db="EMBL/GenBank/DDBJ databases">
        <authorList>
            <person name="McCartney M.A."/>
            <person name="Auch B."/>
            <person name="Kono T."/>
            <person name="Mallez S."/>
            <person name="Becker A."/>
            <person name="Gohl D.M."/>
            <person name="Silverstein K.A.T."/>
            <person name="Koren S."/>
            <person name="Bechman K.B."/>
            <person name="Herman A."/>
            <person name="Abrahante J.E."/>
            <person name="Garbe J."/>
        </authorList>
    </citation>
    <scope>NUCLEOTIDE SEQUENCE</scope>
    <source>
        <strain evidence="11">Duluth1</strain>
        <tissue evidence="11">Whole animal</tissue>
    </source>
</reference>
<evidence type="ECO:0000256" key="1">
    <source>
        <dbReference type="ARBA" id="ARBA00004141"/>
    </source>
</evidence>
<dbReference type="PANTHER" id="PTHR24238">
    <property type="entry name" value="G-PROTEIN COUPLED RECEPTOR"/>
    <property type="match status" value="1"/>
</dbReference>
<organism evidence="11 12">
    <name type="scientific">Dreissena polymorpha</name>
    <name type="common">Zebra mussel</name>
    <name type="synonym">Mytilus polymorpha</name>
    <dbReference type="NCBI Taxonomy" id="45954"/>
    <lineage>
        <taxon>Eukaryota</taxon>
        <taxon>Metazoa</taxon>
        <taxon>Spiralia</taxon>
        <taxon>Lophotrochozoa</taxon>
        <taxon>Mollusca</taxon>
        <taxon>Bivalvia</taxon>
        <taxon>Autobranchia</taxon>
        <taxon>Heteroconchia</taxon>
        <taxon>Euheterodonta</taxon>
        <taxon>Imparidentia</taxon>
        <taxon>Neoheterodontei</taxon>
        <taxon>Myida</taxon>
        <taxon>Dreissenoidea</taxon>
        <taxon>Dreissenidae</taxon>
        <taxon>Dreissena</taxon>
    </lineage>
</organism>
<evidence type="ECO:0000256" key="8">
    <source>
        <dbReference type="SAM" id="MobiDB-lite"/>
    </source>
</evidence>
<dbReference type="Gene3D" id="1.20.1070.10">
    <property type="entry name" value="Rhodopsin 7-helix transmembrane proteins"/>
    <property type="match status" value="1"/>
</dbReference>
<evidence type="ECO:0000256" key="4">
    <source>
        <dbReference type="ARBA" id="ARBA00023040"/>
    </source>
</evidence>
<keyword evidence="3 9" id="KW-1133">Transmembrane helix</keyword>
<proteinExistence type="predicted"/>
<evidence type="ECO:0000259" key="10">
    <source>
        <dbReference type="PROSITE" id="PS50262"/>
    </source>
</evidence>
<evidence type="ECO:0000256" key="5">
    <source>
        <dbReference type="ARBA" id="ARBA00023136"/>
    </source>
</evidence>
<evidence type="ECO:0000256" key="9">
    <source>
        <dbReference type="SAM" id="Phobius"/>
    </source>
</evidence>
<dbReference type="Proteomes" id="UP000828390">
    <property type="component" value="Unassembled WGS sequence"/>
</dbReference>
<feature type="domain" description="G-protein coupled receptors family 1 profile" evidence="10">
    <location>
        <begin position="93"/>
        <end position="195"/>
    </location>
</feature>
<sequence length="215" mass="24259">MRRHQSEHVNGIHDGTERQSWYREFCHGLCLSIPRGHRVAPSVTDFSESNYINPSRLANENMKNSETPHTLTIKVRSESATGTSVGNHGGSGPILTSRATISTVSFAPITHSGEATNSSTKRSHSRPQGIKNASIQTTRIAFLVCAVFVISWLPPWICFFLATKPSFLANPTVVRFMLFGKMTYLLNTVVNPFVYPWFNRKFRQQLNELFRCNKK</sequence>
<keyword evidence="6" id="KW-0675">Receptor</keyword>
<evidence type="ECO:0000313" key="12">
    <source>
        <dbReference type="Proteomes" id="UP000828390"/>
    </source>
</evidence>
<keyword evidence="7" id="KW-0807">Transducer</keyword>
<gene>
    <name evidence="11" type="ORF">DPMN_140942</name>
</gene>
<evidence type="ECO:0000256" key="6">
    <source>
        <dbReference type="ARBA" id="ARBA00023170"/>
    </source>
</evidence>